<reference evidence="2" key="1">
    <citation type="journal article" date="2019" name="bioRxiv">
        <title>The Genome of the Zebra Mussel, Dreissena polymorpha: A Resource for Invasive Species Research.</title>
        <authorList>
            <person name="McCartney M.A."/>
            <person name="Auch B."/>
            <person name="Kono T."/>
            <person name="Mallez S."/>
            <person name="Zhang Y."/>
            <person name="Obille A."/>
            <person name="Becker A."/>
            <person name="Abrahante J.E."/>
            <person name="Garbe J."/>
            <person name="Badalamenti J.P."/>
            <person name="Herman A."/>
            <person name="Mangelson H."/>
            <person name="Liachko I."/>
            <person name="Sullivan S."/>
            <person name="Sone E.D."/>
            <person name="Koren S."/>
            <person name="Silverstein K.A.T."/>
            <person name="Beckman K.B."/>
            <person name="Gohl D.M."/>
        </authorList>
    </citation>
    <scope>NUCLEOTIDE SEQUENCE</scope>
    <source>
        <strain evidence="2">Duluth1</strain>
        <tissue evidence="2">Whole animal</tissue>
    </source>
</reference>
<keyword evidence="1" id="KW-0812">Transmembrane</keyword>
<comment type="caution">
    <text evidence="2">The sequence shown here is derived from an EMBL/GenBank/DDBJ whole genome shotgun (WGS) entry which is preliminary data.</text>
</comment>
<reference evidence="2" key="2">
    <citation type="submission" date="2020-11" db="EMBL/GenBank/DDBJ databases">
        <authorList>
            <person name="McCartney M.A."/>
            <person name="Auch B."/>
            <person name="Kono T."/>
            <person name="Mallez S."/>
            <person name="Becker A."/>
            <person name="Gohl D.M."/>
            <person name="Silverstein K.A.T."/>
            <person name="Koren S."/>
            <person name="Bechman K.B."/>
            <person name="Herman A."/>
            <person name="Abrahante J.E."/>
            <person name="Garbe J."/>
        </authorList>
    </citation>
    <scope>NUCLEOTIDE SEQUENCE</scope>
    <source>
        <strain evidence="2">Duluth1</strain>
        <tissue evidence="2">Whole animal</tissue>
    </source>
</reference>
<dbReference type="Proteomes" id="UP000828390">
    <property type="component" value="Unassembled WGS sequence"/>
</dbReference>
<evidence type="ECO:0000256" key="1">
    <source>
        <dbReference type="SAM" id="Phobius"/>
    </source>
</evidence>
<gene>
    <name evidence="2" type="ORF">DPMN_104676</name>
</gene>
<keyword evidence="3" id="KW-1185">Reference proteome</keyword>
<dbReference type="EMBL" id="JAIWYP010000004">
    <property type="protein sequence ID" value="KAH3831409.1"/>
    <property type="molecule type" value="Genomic_DNA"/>
</dbReference>
<evidence type="ECO:0000313" key="3">
    <source>
        <dbReference type="Proteomes" id="UP000828390"/>
    </source>
</evidence>
<organism evidence="2 3">
    <name type="scientific">Dreissena polymorpha</name>
    <name type="common">Zebra mussel</name>
    <name type="synonym">Mytilus polymorpha</name>
    <dbReference type="NCBI Taxonomy" id="45954"/>
    <lineage>
        <taxon>Eukaryota</taxon>
        <taxon>Metazoa</taxon>
        <taxon>Spiralia</taxon>
        <taxon>Lophotrochozoa</taxon>
        <taxon>Mollusca</taxon>
        <taxon>Bivalvia</taxon>
        <taxon>Autobranchia</taxon>
        <taxon>Heteroconchia</taxon>
        <taxon>Euheterodonta</taxon>
        <taxon>Imparidentia</taxon>
        <taxon>Neoheterodontei</taxon>
        <taxon>Myida</taxon>
        <taxon>Dreissenoidea</taxon>
        <taxon>Dreissenidae</taxon>
        <taxon>Dreissena</taxon>
    </lineage>
</organism>
<keyword evidence="1" id="KW-1133">Transmembrane helix</keyword>
<protein>
    <submittedName>
        <fullName evidence="2">Uncharacterized protein</fullName>
    </submittedName>
</protein>
<name>A0A9D4K1V1_DREPO</name>
<accession>A0A9D4K1V1</accession>
<evidence type="ECO:0000313" key="2">
    <source>
        <dbReference type="EMBL" id="KAH3831409.1"/>
    </source>
</evidence>
<feature type="transmembrane region" description="Helical" evidence="1">
    <location>
        <begin position="135"/>
        <end position="156"/>
    </location>
</feature>
<sequence>MTLNKFETNRMKTVDFIAKNAPTPGGHVFQEMEPFSKLSKISLGQNFLTKFHDHDWTINVASRVLTRFYYSYMPRPLGGQVFPPTRTIFELIEDIIGMNLLTKFHEDRKINVALRVLTRNKTIAKQYMSATGYTIARSFFICFTIFSSISGLFVAIETRILDTDVSTDTQSENHKSPPVKLVGDKNAPPPGSHVFQPTHIILKLVQDIIAMNLLTKFHEDRTVNVASRVENAPPLGSYVFQAHTNLLTKFHEDLTINEASRVLTRQMLTLHNRRRTKGDPIVTGGYNMFKKWG</sequence>
<proteinExistence type="predicted"/>
<keyword evidence="1" id="KW-0472">Membrane</keyword>
<dbReference type="AlphaFoldDB" id="A0A9D4K1V1"/>